<dbReference type="GO" id="GO:0007274">
    <property type="term" value="P:neuromuscular synaptic transmission"/>
    <property type="evidence" value="ECO:0007669"/>
    <property type="project" value="TreeGrafter"/>
</dbReference>
<evidence type="ECO:0000313" key="6">
    <source>
        <dbReference type="Proteomes" id="UP000314986"/>
    </source>
</evidence>
<evidence type="ECO:0000256" key="1">
    <source>
        <dbReference type="ARBA" id="ARBA00022737"/>
    </source>
</evidence>
<keyword evidence="6" id="KW-1185">Reference proteome</keyword>
<dbReference type="PANTHER" id="PTHR14234:SF20">
    <property type="entry name" value="PERIPHERAL-TYPE BENZODIAZEPINE RECEPTOR-ASSOCIATED PROTEIN 1"/>
    <property type="match status" value="1"/>
</dbReference>
<dbReference type="AlphaFoldDB" id="A0A4W3K1Y1"/>
<dbReference type="Proteomes" id="UP000314986">
    <property type="component" value="Unassembled WGS sequence"/>
</dbReference>
<dbReference type="GO" id="GO:0045202">
    <property type="term" value="C:synapse"/>
    <property type="evidence" value="ECO:0007669"/>
    <property type="project" value="GOC"/>
</dbReference>
<keyword evidence="2" id="KW-0175">Coiled coil</keyword>
<evidence type="ECO:0000256" key="3">
    <source>
        <dbReference type="SAM" id="MobiDB-lite"/>
    </source>
</evidence>
<dbReference type="SUPFAM" id="SSF49265">
    <property type="entry name" value="Fibronectin type III"/>
    <property type="match status" value="1"/>
</dbReference>
<dbReference type="Ensembl" id="ENSCMIT00000045297.1">
    <property type="protein sequence ID" value="ENSCMIP00000044658.1"/>
    <property type="gene ID" value="ENSCMIG00000018464.1"/>
</dbReference>
<evidence type="ECO:0000259" key="4">
    <source>
        <dbReference type="Pfam" id="PF25523"/>
    </source>
</evidence>
<dbReference type="PANTHER" id="PTHR14234">
    <property type="entry name" value="RIM BINDING PROTEIN-RELATED"/>
    <property type="match status" value="1"/>
</dbReference>
<dbReference type="InterPro" id="IPR057884">
    <property type="entry name" value="FN3_RIM-BP1/2/3"/>
</dbReference>
<dbReference type="SUPFAM" id="SSF50044">
    <property type="entry name" value="SH3-domain"/>
    <property type="match status" value="1"/>
</dbReference>
<evidence type="ECO:0000256" key="2">
    <source>
        <dbReference type="SAM" id="Coils"/>
    </source>
</evidence>
<dbReference type="InterPro" id="IPR040325">
    <property type="entry name" value="RIMBP1/2/3"/>
</dbReference>
<dbReference type="GeneTree" id="ENSGT00950000183203"/>
<feature type="region of interest" description="Disordered" evidence="3">
    <location>
        <begin position="1"/>
        <end position="21"/>
    </location>
</feature>
<reference evidence="6" key="1">
    <citation type="journal article" date="2006" name="Science">
        <title>Ancient noncoding elements conserved in the human genome.</title>
        <authorList>
            <person name="Venkatesh B."/>
            <person name="Kirkness E.F."/>
            <person name="Loh Y.H."/>
            <person name="Halpern A.L."/>
            <person name="Lee A.P."/>
            <person name="Johnson J."/>
            <person name="Dandona N."/>
            <person name="Viswanathan L.D."/>
            <person name="Tay A."/>
            <person name="Venter J.C."/>
            <person name="Strausberg R.L."/>
            <person name="Brenner S."/>
        </authorList>
    </citation>
    <scope>NUCLEOTIDE SEQUENCE [LARGE SCALE GENOMIC DNA]</scope>
</reference>
<dbReference type="InterPro" id="IPR036116">
    <property type="entry name" value="FN3_sf"/>
</dbReference>
<organism evidence="5 6">
    <name type="scientific">Callorhinchus milii</name>
    <name type="common">Ghost shark</name>
    <dbReference type="NCBI Taxonomy" id="7868"/>
    <lineage>
        <taxon>Eukaryota</taxon>
        <taxon>Metazoa</taxon>
        <taxon>Chordata</taxon>
        <taxon>Craniata</taxon>
        <taxon>Vertebrata</taxon>
        <taxon>Chondrichthyes</taxon>
        <taxon>Holocephali</taxon>
        <taxon>Chimaeriformes</taxon>
        <taxon>Callorhinchidae</taxon>
        <taxon>Callorhinchus</taxon>
    </lineage>
</organism>
<dbReference type="Pfam" id="PF25523">
    <property type="entry name" value="Ig_RIMBP2"/>
    <property type="match status" value="1"/>
</dbReference>
<feature type="compositionally biased region" description="Polar residues" evidence="3">
    <location>
        <begin position="262"/>
        <end position="293"/>
    </location>
</feature>
<reference evidence="6" key="3">
    <citation type="journal article" date="2014" name="Nature">
        <title>Elephant shark genome provides unique insights into gnathostome evolution.</title>
        <authorList>
            <consortium name="International Elephant Shark Genome Sequencing Consortium"/>
            <person name="Venkatesh B."/>
            <person name="Lee A.P."/>
            <person name="Ravi V."/>
            <person name="Maurya A.K."/>
            <person name="Lian M.M."/>
            <person name="Swann J.B."/>
            <person name="Ohta Y."/>
            <person name="Flajnik M.F."/>
            <person name="Sutoh Y."/>
            <person name="Kasahara M."/>
            <person name="Hoon S."/>
            <person name="Gangu V."/>
            <person name="Roy S.W."/>
            <person name="Irimia M."/>
            <person name="Korzh V."/>
            <person name="Kondrychyn I."/>
            <person name="Lim Z.W."/>
            <person name="Tay B.H."/>
            <person name="Tohari S."/>
            <person name="Kong K.W."/>
            <person name="Ho S."/>
            <person name="Lorente-Galdos B."/>
            <person name="Quilez J."/>
            <person name="Marques-Bonet T."/>
            <person name="Raney B.J."/>
            <person name="Ingham P.W."/>
            <person name="Tay A."/>
            <person name="Hillier L.W."/>
            <person name="Minx P."/>
            <person name="Boehm T."/>
            <person name="Wilson R.K."/>
            <person name="Brenner S."/>
            <person name="Warren W.C."/>
        </authorList>
    </citation>
    <scope>NUCLEOTIDE SEQUENCE [LARGE SCALE GENOMIC DNA]</scope>
</reference>
<reference evidence="5" key="4">
    <citation type="submission" date="2025-08" db="UniProtKB">
        <authorList>
            <consortium name="Ensembl"/>
        </authorList>
    </citation>
    <scope>IDENTIFICATION</scope>
</reference>
<reference evidence="6" key="2">
    <citation type="journal article" date="2007" name="PLoS Biol.">
        <title>Survey sequencing and comparative analysis of the elephant shark (Callorhinchus milii) genome.</title>
        <authorList>
            <person name="Venkatesh B."/>
            <person name="Kirkness E.F."/>
            <person name="Loh Y.H."/>
            <person name="Halpern A.L."/>
            <person name="Lee A.P."/>
            <person name="Johnson J."/>
            <person name="Dandona N."/>
            <person name="Viswanathan L.D."/>
            <person name="Tay A."/>
            <person name="Venter J.C."/>
            <person name="Strausberg R.L."/>
            <person name="Brenner S."/>
        </authorList>
    </citation>
    <scope>NUCLEOTIDE SEQUENCE [LARGE SCALE GENOMIC DNA]</scope>
</reference>
<dbReference type="Gene3D" id="2.60.40.10">
    <property type="entry name" value="Immunoglobulins"/>
    <property type="match status" value="1"/>
</dbReference>
<feature type="domain" description="RIMS-binding protein 1/2/3 Fn3" evidence="4">
    <location>
        <begin position="372"/>
        <end position="425"/>
    </location>
</feature>
<protein>
    <recommendedName>
        <fullName evidence="4">RIMS-binding protein 1/2/3 Fn3 domain-containing protein</fullName>
    </recommendedName>
</protein>
<feature type="region of interest" description="Disordered" evidence="3">
    <location>
        <begin position="228"/>
        <end position="301"/>
    </location>
</feature>
<dbReference type="InterPro" id="IPR036028">
    <property type="entry name" value="SH3-like_dom_sf"/>
</dbReference>
<accession>A0A4W3K1Y1</accession>
<keyword evidence="1" id="KW-0677">Repeat</keyword>
<dbReference type="InterPro" id="IPR013783">
    <property type="entry name" value="Ig-like_fold"/>
</dbReference>
<dbReference type="Gene3D" id="2.30.30.40">
    <property type="entry name" value="SH3 Domains"/>
    <property type="match status" value="1"/>
</dbReference>
<name>A0A4W3K1Y1_CALMI</name>
<proteinExistence type="predicted"/>
<evidence type="ECO:0000313" key="5">
    <source>
        <dbReference type="Ensembl" id="ENSCMIP00000044658.1"/>
    </source>
</evidence>
<sequence>LLNQFSSHRPPPPPPTSHSPTGCLRSAGSGLLFVPCPLRSSIGDRAFSLYSLKLWNSLSQSLRLAPSLPTFKSHLKTLILHRAYTYGWRNLARSELKRSRREITRRQQDFQPTLGQSKAVTAVLCVQHMREVAERRHQLEVEHEDAVTILKDKQEEVQRLQQAQFEAQKEHEGVVVLLEAKVLDLEEKCRSQSEQFCLLSRELERFRRQSGNIDVLTNSLVTSEPSVPVFSQTHHSETPAADSELPTEAVSKSEPSEELPTDTGSVFSKGAPSTQSSNKGTSKTESLHSSPKSCPTPEVDTASEVEELDIDNLSSIPDADNRTTAKLQVFIARYSYNPFDGPNENPEAELPLTAGDYIYVYGDMDEDGFYEGPPDAPLDVQVEAGPDPGVLLISWLPVTIDAAGTSNGVRVMGYAVYTAGYKVKVTQLSVYWCVGGGGERKHTLWEGINVREGKGRECAREHILEML</sequence>
<feature type="coiled-coil region" evidence="2">
    <location>
        <begin position="143"/>
        <end position="195"/>
    </location>
</feature>
<reference evidence="5" key="5">
    <citation type="submission" date="2025-09" db="UniProtKB">
        <authorList>
            <consortium name="Ensembl"/>
        </authorList>
    </citation>
    <scope>IDENTIFICATION</scope>
</reference>